<protein>
    <submittedName>
        <fullName evidence="1">Uncharacterized protein</fullName>
    </submittedName>
</protein>
<sequence length="65" mass="7391">LRSRWRLCRLTDAACPLRVHKVQLHVPYLDLPKNLSPSAFADLSRASLTNHDTIILTGKQRKGKL</sequence>
<evidence type="ECO:0000313" key="1">
    <source>
        <dbReference type="EMBL" id="MEQ2509696.1"/>
    </source>
</evidence>
<dbReference type="Proteomes" id="UP001491552">
    <property type="component" value="Unassembled WGS sequence"/>
</dbReference>
<organism evidence="1 2">
    <name type="scientific">Faecousia intestinalis</name>
    <dbReference type="NCBI Taxonomy" id="3133167"/>
    <lineage>
        <taxon>Bacteria</taxon>
        <taxon>Bacillati</taxon>
        <taxon>Bacillota</taxon>
        <taxon>Clostridia</taxon>
        <taxon>Eubacteriales</taxon>
        <taxon>Oscillospiraceae</taxon>
        <taxon>Faecousia</taxon>
    </lineage>
</organism>
<comment type="caution">
    <text evidence="1">The sequence shown here is derived from an EMBL/GenBank/DDBJ whole genome shotgun (WGS) entry which is preliminary data.</text>
</comment>
<proteinExistence type="predicted"/>
<reference evidence="1 2" key="1">
    <citation type="submission" date="2024-03" db="EMBL/GenBank/DDBJ databases">
        <title>Human intestinal bacterial collection.</title>
        <authorList>
            <person name="Pauvert C."/>
            <person name="Hitch T.C.A."/>
            <person name="Clavel T."/>
        </authorList>
    </citation>
    <scope>NUCLEOTIDE SEQUENCE [LARGE SCALE GENOMIC DNA]</scope>
    <source>
        <strain evidence="1 2">CLA-AA-H192</strain>
    </source>
</reference>
<dbReference type="RefSeq" id="WP_349134413.1">
    <property type="nucleotide sequence ID" value="NZ_JBBMFF010000030.1"/>
</dbReference>
<dbReference type="EMBL" id="JBBMFF010000030">
    <property type="protein sequence ID" value="MEQ2509696.1"/>
    <property type="molecule type" value="Genomic_DNA"/>
</dbReference>
<evidence type="ECO:0000313" key="2">
    <source>
        <dbReference type="Proteomes" id="UP001491552"/>
    </source>
</evidence>
<gene>
    <name evidence="1" type="ORF">WMO66_00300</name>
</gene>
<feature type="non-terminal residue" evidence="1">
    <location>
        <position position="1"/>
    </location>
</feature>
<name>A0ABV1G2S5_9FIRM</name>
<keyword evidence="2" id="KW-1185">Reference proteome</keyword>
<accession>A0ABV1G2S5</accession>